<accession>F4H5M3</accession>
<dbReference type="AlphaFoldDB" id="F4H5M3"/>
<dbReference type="InterPro" id="IPR004869">
    <property type="entry name" value="MMPL_dom"/>
</dbReference>
<reference evidence="9 10" key="1">
    <citation type="submission" date="2011-04" db="EMBL/GenBank/DDBJ databases">
        <title>Complete sequence of Cellulomonas fimi ATCC 484.</title>
        <authorList>
            <consortium name="US DOE Joint Genome Institute"/>
            <person name="Lucas S."/>
            <person name="Han J."/>
            <person name="Lapidus A."/>
            <person name="Cheng J.-F."/>
            <person name="Goodwin L."/>
            <person name="Pitluck S."/>
            <person name="Peters L."/>
            <person name="Chertkov O."/>
            <person name="Detter J.C."/>
            <person name="Han C."/>
            <person name="Tapia R."/>
            <person name="Land M."/>
            <person name="Hauser L."/>
            <person name="Kyrpides N."/>
            <person name="Ivanova N."/>
            <person name="Ovchinnikova G."/>
            <person name="Pagani I."/>
            <person name="Mead D."/>
            <person name="Brumm P."/>
            <person name="Woyke T."/>
        </authorList>
    </citation>
    <scope>NUCLEOTIDE SEQUENCE [LARGE SCALE GENOMIC DNA]</scope>
    <source>
        <strain evidence="10">ATCC 484 / DSM 20113 / JCM 1341 / NBRC 15513 / NCIMB 8980 / NCTC 7547</strain>
    </source>
</reference>
<feature type="transmembrane region" description="Helical" evidence="7">
    <location>
        <begin position="716"/>
        <end position="735"/>
    </location>
</feature>
<feature type="transmembrane region" description="Helical" evidence="7">
    <location>
        <begin position="604"/>
        <end position="627"/>
    </location>
</feature>
<feature type="domain" description="SSD" evidence="8">
    <location>
        <begin position="238"/>
        <end position="363"/>
    </location>
</feature>
<dbReference type="SUPFAM" id="SSF82866">
    <property type="entry name" value="Multidrug efflux transporter AcrB transmembrane domain"/>
    <property type="match status" value="2"/>
</dbReference>
<evidence type="ECO:0000313" key="10">
    <source>
        <dbReference type="Proteomes" id="UP000008460"/>
    </source>
</evidence>
<evidence type="ECO:0000256" key="3">
    <source>
        <dbReference type="ARBA" id="ARBA00022692"/>
    </source>
</evidence>
<dbReference type="RefSeq" id="WP_013769377.1">
    <property type="nucleotide sequence ID" value="NC_015514.1"/>
</dbReference>
<comment type="subcellular location">
    <subcellularLocation>
        <location evidence="1">Cell membrane</location>
        <topology evidence="1">Multi-pass membrane protein</topology>
    </subcellularLocation>
</comment>
<proteinExistence type="predicted"/>
<dbReference type="PROSITE" id="PS50156">
    <property type="entry name" value="SSD"/>
    <property type="match status" value="1"/>
</dbReference>
<feature type="transmembrane region" description="Helical" evidence="7">
    <location>
        <begin position="634"/>
        <end position="655"/>
    </location>
</feature>
<feature type="transmembrane region" description="Helical" evidence="7">
    <location>
        <begin position="675"/>
        <end position="695"/>
    </location>
</feature>
<feature type="transmembrane region" description="Helical" evidence="7">
    <location>
        <begin position="334"/>
        <end position="364"/>
    </location>
</feature>
<evidence type="ECO:0000256" key="1">
    <source>
        <dbReference type="ARBA" id="ARBA00004651"/>
    </source>
</evidence>
<feature type="transmembrane region" description="Helical" evidence="7">
    <location>
        <begin position="450"/>
        <end position="468"/>
    </location>
</feature>
<organism evidence="9 10">
    <name type="scientific">Cellulomonas fimi (strain ATCC 484 / DSM 20113 / JCM 1341 / CCUG 24087 / LMG 16345 / NBRC 15513 / NCIMB 8980 / NCTC 7547 / NRS-133)</name>
    <dbReference type="NCBI Taxonomy" id="590998"/>
    <lineage>
        <taxon>Bacteria</taxon>
        <taxon>Bacillati</taxon>
        <taxon>Actinomycetota</taxon>
        <taxon>Actinomycetes</taxon>
        <taxon>Micrococcales</taxon>
        <taxon>Cellulomonadaceae</taxon>
        <taxon>Cellulomonas</taxon>
    </lineage>
</organism>
<dbReference type="PANTHER" id="PTHR33406:SF13">
    <property type="entry name" value="MEMBRANE PROTEIN YDFJ"/>
    <property type="match status" value="1"/>
</dbReference>
<evidence type="ECO:0000256" key="7">
    <source>
        <dbReference type="SAM" id="Phobius"/>
    </source>
</evidence>
<feature type="transmembrane region" description="Helical" evidence="7">
    <location>
        <begin position="265"/>
        <end position="283"/>
    </location>
</feature>
<feature type="transmembrane region" description="Helical" evidence="7">
    <location>
        <begin position="304"/>
        <end position="328"/>
    </location>
</feature>
<gene>
    <name evidence="9" type="ordered locus">Celf_0201</name>
</gene>
<evidence type="ECO:0000256" key="4">
    <source>
        <dbReference type="ARBA" id="ARBA00022989"/>
    </source>
</evidence>
<feature type="compositionally biased region" description="Gly residues" evidence="6">
    <location>
        <begin position="401"/>
        <end position="412"/>
    </location>
</feature>
<evidence type="ECO:0000259" key="8">
    <source>
        <dbReference type="PROSITE" id="PS50156"/>
    </source>
</evidence>
<dbReference type="InterPro" id="IPR050545">
    <property type="entry name" value="Mycobact_MmpL"/>
</dbReference>
<dbReference type="PANTHER" id="PTHR33406">
    <property type="entry name" value="MEMBRANE PROTEIN MJ1562-RELATED"/>
    <property type="match status" value="1"/>
</dbReference>
<evidence type="ECO:0000256" key="5">
    <source>
        <dbReference type="ARBA" id="ARBA00023136"/>
    </source>
</evidence>
<sequence length="792" mass="80127">MPVIALARFSARHRWLVLAAWTLVAVALLAASRVLGPSLADDVSVPGSDSAQATAVAETVAAGSDQPAEDQPAADQPAADEPAADEAASDRPAAGDSDVVASSVLVASTDPVAGHQQAVDDLAAALRAVDGVEEVTGPTPATPPEAGAGRPAGATAVGADTRAVTLRVRSTEDVDRDALADAVDEARADGLDVGVGYPLLRDLEPGMESRTSEVVGIVAAVVILLVALGSALAMGVPVVSALVGVAAGLGTLQLLGQAVSVPTVVPTLATMIGLGVGIDYALFQVVRHRDALRGTPDRVEAAAVTAATSGSAVAFAGVTVAVAISALAVTGVDFMSWLGFGTAVVVAVVLLCALTFTPALLAAAGPGVVRRRDRAALRAHRSRARAAAVAVEGRAGSAPSLGGGTPSDGSGSGPVPPGDGRTHQAPPDDGTALDASRWSAFARLVTRRPWWSVVAGLLVLGVLAAPAATMELGQSSDGDRPVGSERRTTYDLTSAHLGEGANATLLVAVALDPAATAPDDPRLTAVATQARDVDGVVAVAPPQLAADGTAATLRLTPEAGPADGATAQVVEELRALPGAEGADVHVGGQTAVRLDLSDRISERLPWLIAAAVGLAALLLVVAFRSLVLPLKAALMDLLSVVAAYGVVTAVFSWGWGATLLGLDGPVAIDAYVPMMLFAVLFGLSMDYEVFLLSSVREHWHATGDADLAIHRGLASTGRVITAAAAIMLAVFGSFVRVDDPTIKVFGVGLAVAVAVDATLVRCVLGPAVMALTGRWSWWLPRRLDRVLPHVSL</sequence>
<keyword evidence="2" id="KW-1003">Cell membrane</keyword>
<dbReference type="Proteomes" id="UP000008460">
    <property type="component" value="Chromosome"/>
</dbReference>
<feature type="transmembrane region" description="Helical" evidence="7">
    <location>
        <begin position="747"/>
        <end position="772"/>
    </location>
</feature>
<evidence type="ECO:0000313" key="9">
    <source>
        <dbReference type="EMBL" id="AEE44347.1"/>
    </source>
</evidence>
<dbReference type="eggNOG" id="COG2409">
    <property type="taxonomic scope" value="Bacteria"/>
</dbReference>
<keyword evidence="10" id="KW-1185">Reference proteome</keyword>
<keyword evidence="3 7" id="KW-0812">Transmembrane</keyword>
<protein>
    <submittedName>
        <fullName evidence="9">MmpL domain protein</fullName>
    </submittedName>
</protein>
<dbReference type="KEGG" id="cfi:Celf_0201"/>
<dbReference type="HOGENOM" id="CLU_005108_1_1_11"/>
<feature type="compositionally biased region" description="Low complexity" evidence="6">
    <location>
        <begin position="51"/>
        <end position="81"/>
    </location>
</feature>
<keyword evidence="4 7" id="KW-1133">Transmembrane helix</keyword>
<dbReference type="GO" id="GO:0005886">
    <property type="term" value="C:plasma membrane"/>
    <property type="evidence" value="ECO:0007669"/>
    <property type="project" value="UniProtKB-SubCell"/>
</dbReference>
<evidence type="ECO:0000256" key="6">
    <source>
        <dbReference type="SAM" id="MobiDB-lite"/>
    </source>
</evidence>
<feature type="region of interest" description="Disordered" evidence="6">
    <location>
        <begin position="135"/>
        <end position="156"/>
    </location>
</feature>
<dbReference type="Gene3D" id="1.20.1640.10">
    <property type="entry name" value="Multidrug efflux transporter AcrB transmembrane domain"/>
    <property type="match status" value="2"/>
</dbReference>
<dbReference type="EMBL" id="CP002666">
    <property type="protein sequence ID" value="AEE44347.1"/>
    <property type="molecule type" value="Genomic_DNA"/>
</dbReference>
<feature type="region of interest" description="Disordered" evidence="6">
    <location>
        <begin position="388"/>
        <end position="432"/>
    </location>
</feature>
<name>F4H5M3_CELFA</name>
<dbReference type="InterPro" id="IPR000731">
    <property type="entry name" value="SSD"/>
</dbReference>
<feature type="transmembrane region" description="Helical" evidence="7">
    <location>
        <begin position="214"/>
        <end position="234"/>
    </location>
</feature>
<evidence type="ECO:0000256" key="2">
    <source>
        <dbReference type="ARBA" id="ARBA00022475"/>
    </source>
</evidence>
<feature type="region of interest" description="Disordered" evidence="6">
    <location>
        <begin position="41"/>
        <end position="96"/>
    </location>
</feature>
<dbReference type="STRING" id="590998.Celf_0201"/>
<keyword evidence="5 7" id="KW-0472">Membrane</keyword>
<dbReference type="Pfam" id="PF03176">
    <property type="entry name" value="MMPL"/>
    <property type="match status" value="2"/>
</dbReference>